<dbReference type="Proteomes" id="UP000229897">
    <property type="component" value="Chromosome"/>
</dbReference>
<evidence type="ECO:0000313" key="2">
    <source>
        <dbReference type="Proteomes" id="UP000229897"/>
    </source>
</evidence>
<dbReference type="EMBL" id="CP024608">
    <property type="protein sequence ID" value="ATQ75417.1"/>
    <property type="molecule type" value="Genomic_DNA"/>
</dbReference>
<keyword evidence="2" id="KW-1185">Reference proteome</keyword>
<reference evidence="1" key="1">
    <citation type="submission" date="2017-10" db="EMBL/GenBank/DDBJ databases">
        <title>Massilia psychrophilum sp. nov., a novel purple-pigmented bacterium isolated from Tianshan glacier, Xinjiang Municipality, China.</title>
        <authorList>
            <person name="Wang H."/>
        </authorList>
    </citation>
    <scope>NUCLEOTIDE SEQUENCE [LARGE SCALE GENOMIC DNA]</scope>
    <source>
        <strain evidence="1">B2</strain>
    </source>
</reference>
<proteinExistence type="predicted"/>
<evidence type="ECO:0000313" key="1">
    <source>
        <dbReference type="EMBL" id="ATQ75417.1"/>
    </source>
</evidence>
<name>A0A2D2DKC2_9BURK</name>
<dbReference type="AlphaFoldDB" id="A0A2D2DKC2"/>
<organism evidence="1 2">
    <name type="scientific">Massilia violaceinigra</name>
    <dbReference type="NCBI Taxonomy" id="2045208"/>
    <lineage>
        <taxon>Bacteria</taxon>
        <taxon>Pseudomonadati</taxon>
        <taxon>Pseudomonadota</taxon>
        <taxon>Betaproteobacteria</taxon>
        <taxon>Burkholderiales</taxon>
        <taxon>Oxalobacteraceae</taxon>
        <taxon>Telluria group</taxon>
        <taxon>Massilia</taxon>
    </lineage>
</organism>
<sequence length="147" mass="16451">MLDVGEPHIEAFFEFLASLRLKTVAFNLLLVALSLQARALGASLFIRIRALGVKAFALGTSLLFRTLALRSSLLFRTCAFGILARALRSLFSSPFSFESVALRPPLRIETVAFIHTHDQRFYVHGDCRDVRLRPAFLGCQTCFDLFA</sequence>
<accession>A0A2D2DKC2</accession>
<gene>
    <name evidence="1" type="ORF">CR152_13475</name>
</gene>
<dbReference type="KEGG" id="mass:CR152_13475"/>
<protein>
    <submittedName>
        <fullName evidence="1">Uncharacterized protein</fullName>
    </submittedName>
</protein>